<dbReference type="InterPro" id="IPR006311">
    <property type="entry name" value="TAT_signal"/>
</dbReference>
<dbReference type="PANTHER" id="PTHR31694:SF26">
    <property type="entry name" value="OS05G0151100 PROTEIN"/>
    <property type="match status" value="1"/>
</dbReference>
<dbReference type="STRING" id="249408.BOO71_0004603"/>
<dbReference type="PROSITE" id="PS51318">
    <property type="entry name" value="TAT"/>
    <property type="match status" value="1"/>
</dbReference>
<dbReference type="Pfam" id="PF13668">
    <property type="entry name" value="Ferritin_2"/>
    <property type="match status" value="1"/>
</dbReference>
<keyword evidence="2" id="KW-1185">Reference proteome</keyword>
<proteinExistence type="predicted"/>
<dbReference type="InterPro" id="IPR052965">
    <property type="entry name" value="Pigment-catalase-like"/>
</dbReference>
<dbReference type="Gene3D" id="1.20.1260.10">
    <property type="match status" value="1"/>
</dbReference>
<dbReference type="PANTHER" id="PTHR31694">
    <property type="entry name" value="DESICCATION-LIKE PROTEIN"/>
    <property type="match status" value="1"/>
</dbReference>
<dbReference type="EMBL" id="MSTI01000057">
    <property type="protein sequence ID" value="OLV18742.1"/>
    <property type="molecule type" value="Genomic_DNA"/>
</dbReference>
<protein>
    <recommendedName>
        <fullName evidence="3">Dessication-associated protein</fullName>
    </recommendedName>
</protein>
<gene>
    <name evidence="1" type="ORF">BOO71_0004603</name>
</gene>
<dbReference type="CDD" id="cd00657">
    <property type="entry name" value="Ferritin_like"/>
    <property type="match status" value="1"/>
</dbReference>
<dbReference type="InterPro" id="IPR012347">
    <property type="entry name" value="Ferritin-like"/>
</dbReference>
<sequence length="295" mass="31692">MSNVHADDPSGHPRELDPFQIAKVWKDEEATNAAQGRIFMPEKVEMTNAEISGGQATSRRKFMGYIGLAGAGAALVACSPQDQPAPPKGLTPAEKAAAQDLDILNYALTLEYLEADFYRRFDTGDLKGTLSDARVKEFAKELAVQEQAHVDALISTIKSLGATPVALPKFDYSSLIPDPSKLNDAFFLQLAVTFEPVGTRAYLGQANRLTNPALLAAAAAILAVEANHVSAIQELRTDMGLNTKPTRMTDIAPQTDINNTAASSFDPNFSPTPTLLWKPLTMAQTLAIVGPLIVK</sequence>
<evidence type="ECO:0000313" key="2">
    <source>
        <dbReference type="Proteomes" id="UP000186607"/>
    </source>
</evidence>
<evidence type="ECO:0008006" key="3">
    <source>
        <dbReference type="Google" id="ProtNLM"/>
    </source>
</evidence>
<dbReference type="InterPro" id="IPR019546">
    <property type="entry name" value="TAT_signal_bac_arc"/>
</dbReference>
<dbReference type="NCBIfam" id="TIGR01409">
    <property type="entry name" value="TAT_signal_seq"/>
    <property type="match status" value="1"/>
</dbReference>
<organism evidence="1 2">
    <name type="scientific">Deinococcus marmoris</name>
    <dbReference type="NCBI Taxonomy" id="249408"/>
    <lineage>
        <taxon>Bacteria</taxon>
        <taxon>Thermotogati</taxon>
        <taxon>Deinococcota</taxon>
        <taxon>Deinococci</taxon>
        <taxon>Deinococcales</taxon>
        <taxon>Deinococcaceae</taxon>
        <taxon>Deinococcus</taxon>
    </lineage>
</organism>
<dbReference type="SUPFAM" id="SSF47240">
    <property type="entry name" value="Ferritin-like"/>
    <property type="match status" value="1"/>
</dbReference>
<reference evidence="1 2" key="1">
    <citation type="submission" date="2017-01" db="EMBL/GenBank/DDBJ databases">
        <title>Genome Analysis of Deinococcus marmoris KOPRI26562.</title>
        <authorList>
            <person name="Kim J.H."/>
            <person name="Oh H.-M."/>
        </authorList>
    </citation>
    <scope>NUCLEOTIDE SEQUENCE [LARGE SCALE GENOMIC DNA]</scope>
    <source>
        <strain evidence="1 2">KOPRI26562</strain>
    </source>
</reference>
<dbReference type="Proteomes" id="UP000186607">
    <property type="component" value="Unassembled WGS sequence"/>
</dbReference>
<name>A0A1U7P0P4_9DEIO</name>
<dbReference type="AlphaFoldDB" id="A0A1U7P0P4"/>
<dbReference type="InterPro" id="IPR009078">
    <property type="entry name" value="Ferritin-like_SF"/>
</dbReference>
<comment type="caution">
    <text evidence="1">The sequence shown here is derived from an EMBL/GenBank/DDBJ whole genome shotgun (WGS) entry which is preliminary data.</text>
</comment>
<accession>A0A1U7P0P4</accession>
<evidence type="ECO:0000313" key="1">
    <source>
        <dbReference type="EMBL" id="OLV18742.1"/>
    </source>
</evidence>